<name>A0AAV2F8J4_9ROSI</name>
<gene>
    <name evidence="1" type="ORF">LTRI10_LOCUS35045</name>
</gene>
<keyword evidence="2" id="KW-1185">Reference proteome</keyword>
<dbReference type="Proteomes" id="UP001497516">
    <property type="component" value="Chromosome 6"/>
</dbReference>
<reference evidence="1 2" key="1">
    <citation type="submission" date="2024-04" db="EMBL/GenBank/DDBJ databases">
        <authorList>
            <person name="Fracassetti M."/>
        </authorList>
    </citation>
    <scope>NUCLEOTIDE SEQUENCE [LARGE SCALE GENOMIC DNA]</scope>
</reference>
<sequence length="73" mass="7857">MAASEEIVGVGELESLAAGDFVASPPSSKEILPRGEIWMIAFHRSTTFFNFEPSSSPLFSNESLKKAFSCSQG</sequence>
<proteinExistence type="predicted"/>
<evidence type="ECO:0000313" key="2">
    <source>
        <dbReference type="Proteomes" id="UP001497516"/>
    </source>
</evidence>
<accession>A0AAV2F8J4</accession>
<evidence type="ECO:0000313" key="1">
    <source>
        <dbReference type="EMBL" id="CAL1394549.1"/>
    </source>
</evidence>
<dbReference type="EMBL" id="OZ034819">
    <property type="protein sequence ID" value="CAL1394549.1"/>
    <property type="molecule type" value="Genomic_DNA"/>
</dbReference>
<protein>
    <submittedName>
        <fullName evidence="1">Uncharacterized protein</fullName>
    </submittedName>
</protein>
<dbReference type="AlphaFoldDB" id="A0AAV2F8J4"/>
<organism evidence="1 2">
    <name type="scientific">Linum trigynum</name>
    <dbReference type="NCBI Taxonomy" id="586398"/>
    <lineage>
        <taxon>Eukaryota</taxon>
        <taxon>Viridiplantae</taxon>
        <taxon>Streptophyta</taxon>
        <taxon>Embryophyta</taxon>
        <taxon>Tracheophyta</taxon>
        <taxon>Spermatophyta</taxon>
        <taxon>Magnoliopsida</taxon>
        <taxon>eudicotyledons</taxon>
        <taxon>Gunneridae</taxon>
        <taxon>Pentapetalae</taxon>
        <taxon>rosids</taxon>
        <taxon>fabids</taxon>
        <taxon>Malpighiales</taxon>
        <taxon>Linaceae</taxon>
        <taxon>Linum</taxon>
    </lineage>
</organism>